<dbReference type="SUPFAM" id="SSF74650">
    <property type="entry name" value="Galactose mutarotase-like"/>
    <property type="match status" value="1"/>
</dbReference>
<dbReference type="EMBL" id="KF124693">
    <property type="protein sequence ID" value="AIA92013.1"/>
    <property type="molecule type" value="Genomic_DNA"/>
</dbReference>
<accession>A0A060C5T7</accession>
<dbReference type="AlphaFoldDB" id="A0A060C5T7"/>
<feature type="non-terminal residue" evidence="1">
    <location>
        <position position="110"/>
    </location>
</feature>
<dbReference type="GO" id="GO:0003824">
    <property type="term" value="F:catalytic activity"/>
    <property type="evidence" value="ECO:0007669"/>
    <property type="project" value="InterPro"/>
</dbReference>
<evidence type="ECO:0000313" key="1">
    <source>
        <dbReference type="EMBL" id="AIA92013.1"/>
    </source>
</evidence>
<reference evidence="1" key="1">
    <citation type="journal article" date="2013" name="Environ. Microbiol.">
        <title>Seasonally variable intestinal metagenomes of the red palm weevil (Rhynchophorus ferrugineus).</title>
        <authorList>
            <person name="Jia S."/>
            <person name="Zhang X."/>
            <person name="Zhang G."/>
            <person name="Yin A."/>
            <person name="Zhang S."/>
            <person name="Li F."/>
            <person name="Wang L."/>
            <person name="Zhao D."/>
            <person name="Yun Q."/>
            <person name="Tala"/>
            <person name="Wang J."/>
            <person name="Sun G."/>
            <person name="Baabdullah M."/>
            <person name="Yu X."/>
            <person name="Hu S."/>
            <person name="Al-Mssallem I.S."/>
            <person name="Yu J."/>
        </authorList>
    </citation>
    <scope>NUCLEOTIDE SEQUENCE</scope>
</reference>
<dbReference type="GO" id="GO:0005975">
    <property type="term" value="P:carbohydrate metabolic process"/>
    <property type="evidence" value="ECO:0007669"/>
    <property type="project" value="InterPro"/>
</dbReference>
<dbReference type="Gene3D" id="2.60.40.1760">
    <property type="entry name" value="glycosyl hydrolase (family 31)"/>
    <property type="match status" value="1"/>
</dbReference>
<name>A0A060C5T7_9MICO</name>
<sequence>PNVGRATVRNGAITAVITEVSEFQESIGRKVCRSHIHFENAEGQILLSEIERGGALDRRARHFRTLNGGDYALTASFTTEPSEHLVGMGEYQQMSLTSKDRPLSSHIATP</sequence>
<protein>
    <submittedName>
        <fullName evidence="1">CAZy families GH31 protein</fullName>
    </submittedName>
</protein>
<dbReference type="GO" id="GO:0030246">
    <property type="term" value="F:carbohydrate binding"/>
    <property type="evidence" value="ECO:0007669"/>
    <property type="project" value="InterPro"/>
</dbReference>
<feature type="non-terminal residue" evidence="1">
    <location>
        <position position="1"/>
    </location>
</feature>
<proteinExistence type="predicted"/>
<organism evidence="1">
    <name type="scientific">uncultured Clavibacter sp</name>
    <dbReference type="NCBI Taxonomy" id="378178"/>
    <lineage>
        <taxon>Bacteria</taxon>
        <taxon>Bacillati</taxon>
        <taxon>Actinomycetota</taxon>
        <taxon>Actinomycetes</taxon>
        <taxon>Micrococcales</taxon>
        <taxon>Microbacteriaceae</taxon>
        <taxon>Clavibacter</taxon>
        <taxon>environmental samples</taxon>
    </lineage>
</organism>
<dbReference type="InterPro" id="IPR011013">
    <property type="entry name" value="Gal_mutarotase_sf_dom"/>
</dbReference>